<dbReference type="Pfam" id="PF12780">
    <property type="entry name" value="AAA_8"/>
    <property type="match status" value="1"/>
</dbReference>
<dbReference type="GO" id="GO:0030286">
    <property type="term" value="C:dynein complex"/>
    <property type="evidence" value="ECO:0007669"/>
    <property type="project" value="InterPro"/>
</dbReference>
<dbReference type="GO" id="GO:0045505">
    <property type="term" value="F:dynein intermediate chain binding"/>
    <property type="evidence" value="ECO:0007669"/>
    <property type="project" value="InterPro"/>
</dbReference>
<sequence>MNELFEDEAGYAVLDPILFGDYWAAASEEDARLYEDMQDYEVCKAVVEELLFNYRETEGNIDVVLFNDALEHLGAIHRILRLDGGNALLVGVSGSGKKCLARLGAYIANTKTFEVVLRRGYGENEFRDDLKKLYTSMSSNKSDYMFLLCDEHIRDECESKKLVGNPMVALIENSFVFEKNDYNWRKGGRRQGPSRLPV</sequence>
<dbReference type="InterPro" id="IPR027417">
    <property type="entry name" value="P-loop_NTPase"/>
</dbReference>
<proteinExistence type="inferred from homology"/>
<reference evidence="5" key="1">
    <citation type="submission" date="2016-06" db="UniProtKB">
        <authorList>
            <consortium name="WormBaseParasite"/>
        </authorList>
    </citation>
    <scope>IDENTIFICATION</scope>
</reference>
<dbReference type="InterPro" id="IPR024317">
    <property type="entry name" value="Dynein_heavy_chain_D4_dom"/>
</dbReference>
<name>A0A183A256_9TREM</name>
<dbReference type="InterPro" id="IPR026983">
    <property type="entry name" value="DHC"/>
</dbReference>
<evidence type="ECO:0000313" key="4">
    <source>
        <dbReference type="Proteomes" id="UP000272942"/>
    </source>
</evidence>
<accession>A0A183A256</accession>
<comment type="similarity">
    <text evidence="1">Belongs to the dynein heavy chain family.</text>
</comment>
<evidence type="ECO:0000259" key="2">
    <source>
        <dbReference type="Pfam" id="PF12780"/>
    </source>
</evidence>
<dbReference type="PANTHER" id="PTHR22878:SF63">
    <property type="entry name" value="DYNEIN AXONEMAL HEAVY CHAIN 10"/>
    <property type="match status" value="1"/>
</dbReference>
<evidence type="ECO:0000256" key="1">
    <source>
        <dbReference type="ARBA" id="ARBA00008887"/>
    </source>
</evidence>
<protein>
    <submittedName>
        <fullName evidence="5">AAA_8 domain-containing protein</fullName>
    </submittedName>
</protein>
<dbReference type="Gene3D" id="3.40.50.300">
    <property type="entry name" value="P-loop containing nucleotide triphosphate hydrolases"/>
    <property type="match status" value="1"/>
</dbReference>
<dbReference type="Proteomes" id="UP000272942">
    <property type="component" value="Unassembled WGS sequence"/>
</dbReference>
<dbReference type="EMBL" id="UZAN01004855">
    <property type="protein sequence ID" value="VDP32319.1"/>
    <property type="molecule type" value="Genomic_DNA"/>
</dbReference>
<evidence type="ECO:0000313" key="3">
    <source>
        <dbReference type="EMBL" id="VDP32319.1"/>
    </source>
</evidence>
<reference evidence="3 4" key="2">
    <citation type="submission" date="2018-11" db="EMBL/GenBank/DDBJ databases">
        <authorList>
            <consortium name="Pathogen Informatics"/>
        </authorList>
    </citation>
    <scope>NUCLEOTIDE SEQUENCE [LARGE SCALE GENOMIC DNA]</scope>
    <source>
        <strain evidence="3 4">Egypt</strain>
    </source>
</reference>
<gene>
    <name evidence="3" type="ORF">ECPE_LOCUS1041</name>
</gene>
<evidence type="ECO:0000313" key="5">
    <source>
        <dbReference type="WBParaSite" id="ECPE_0000104101-mRNA-1"/>
    </source>
</evidence>
<dbReference type="OrthoDB" id="10266008at2759"/>
<organism evidence="5">
    <name type="scientific">Echinostoma caproni</name>
    <dbReference type="NCBI Taxonomy" id="27848"/>
    <lineage>
        <taxon>Eukaryota</taxon>
        <taxon>Metazoa</taxon>
        <taxon>Spiralia</taxon>
        <taxon>Lophotrochozoa</taxon>
        <taxon>Platyhelminthes</taxon>
        <taxon>Trematoda</taxon>
        <taxon>Digenea</taxon>
        <taxon>Plagiorchiida</taxon>
        <taxon>Echinostomata</taxon>
        <taxon>Echinostomatoidea</taxon>
        <taxon>Echinostomatidae</taxon>
        <taxon>Echinostoma</taxon>
    </lineage>
</organism>
<dbReference type="GO" id="GO:0051959">
    <property type="term" value="F:dynein light intermediate chain binding"/>
    <property type="evidence" value="ECO:0007669"/>
    <property type="project" value="InterPro"/>
</dbReference>
<keyword evidence="4" id="KW-1185">Reference proteome</keyword>
<dbReference type="WBParaSite" id="ECPE_0000104101-mRNA-1">
    <property type="protein sequence ID" value="ECPE_0000104101-mRNA-1"/>
    <property type="gene ID" value="ECPE_0000104101"/>
</dbReference>
<feature type="domain" description="Dynein heavy chain AAA module D4" evidence="2">
    <location>
        <begin position="61"/>
        <end position="156"/>
    </location>
</feature>
<dbReference type="GO" id="GO:0007018">
    <property type="term" value="P:microtubule-based movement"/>
    <property type="evidence" value="ECO:0007669"/>
    <property type="project" value="InterPro"/>
</dbReference>
<dbReference type="PANTHER" id="PTHR22878">
    <property type="entry name" value="DYNEIN HEAVY CHAIN 6, AXONEMAL-LIKE-RELATED"/>
    <property type="match status" value="1"/>
</dbReference>
<dbReference type="SUPFAM" id="SSF52540">
    <property type="entry name" value="P-loop containing nucleoside triphosphate hydrolases"/>
    <property type="match status" value="1"/>
</dbReference>
<dbReference type="AlphaFoldDB" id="A0A183A256"/>